<evidence type="ECO:0000256" key="2">
    <source>
        <dbReference type="ARBA" id="ARBA00023015"/>
    </source>
</evidence>
<dbReference type="InterPro" id="IPR002100">
    <property type="entry name" value="TF_MADSbox"/>
</dbReference>
<evidence type="ECO:0000259" key="7">
    <source>
        <dbReference type="PROSITE" id="PS50066"/>
    </source>
</evidence>
<keyword evidence="3" id="KW-0238">DNA-binding</keyword>
<evidence type="ECO:0000256" key="5">
    <source>
        <dbReference type="ARBA" id="ARBA00023242"/>
    </source>
</evidence>
<evidence type="ECO:0000256" key="4">
    <source>
        <dbReference type="ARBA" id="ARBA00023163"/>
    </source>
</evidence>
<evidence type="ECO:0000256" key="1">
    <source>
        <dbReference type="ARBA" id="ARBA00004123"/>
    </source>
</evidence>
<keyword evidence="4" id="KW-0804">Transcription</keyword>
<accession>A0AAV0EMD0</accession>
<feature type="domain" description="MADS-box" evidence="7">
    <location>
        <begin position="13"/>
        <end position="57"/>
    </location>
</feature>
<feature type="region of interest" description="Disordered" evidence="6">
    <location>
        <begin position="78"/>
        <end position="126"/>
    </location>
</feature>
<evidence type="ECO:0000313" key="8">
    <source>
        <dbReference type="EMBL" id="CAH9123269.1"/>
    </source>
</evidence>
<sequence>MADKEKKSADRLKRVRYENRKASIMKQGRELSTLCGVKLCLMIVSPDGKVETWPENRDDVKAILSAADAAPGKKVVAALSEPNSSDSDQPAMKDCRPRKRSRDPPPQMMGVPDKETETTMTTNDSTNYNVNGFGSIPMLDNTWNLGDGSFTAGISDYSHYFEKNLFHEDPVFCGGSYELPQYGKSKGSDYYDLQSHDPSFFCLDYDKDFGGHLWGTGDPFEWKNGYKSDVRTMVPPPQPGCFAGSILDPLINEQPLRQCGSDDGFENILLGGFY</sequence>
<keyword evidence="5" id="KW-0539">Nucleus</keyword>
<dbReference type="EMBL" id="CAMAPF010000930">
    <property type="protein sequence ID" value="CAH9123269.1"/>
    <property type="molecule type" value="Genomic_DNA"/>
</dbReference>
<dbReference type="GO" id="GO:0005634">
    <property type="term" value="C:nucleus"/>
    <property type="evidence" value="ECO:0007669"/>
    <property type="project" value="UniProtKB-SubCell"/>
</dbReference>
<keyword evidence="2" id="KW-0805">Transcription regulation</keyword>
<dbReference type="SMART" id="SM00432">
    <property type="entry name" value="MADS"/>
    <property type="match status" value="1"/>
</dbReference>
<dbReference type="AlphaFoldDB" id="A0AAV0EMD0"/>
<dbReference type="Gene3D" id="3.40.1810.10">
    <property type="entry name" value="Transcription factor, MADS-box"/>
    <property type="match status" value="1"/>
</dbReference>
<name>A0AAV0EMD0_9ASTE</name>
<proteinExistence type="predicted"/>
<dbReference type="Pfam" id="PF00319">
    <property type="entry name" value="SRF-TF"/>
    <property type="match status" value="1"/>
</dbReference>
<comment type="caution">
    <text evidence="8">The sequence shown here is derived from an EMBL/GenBank/DDBJ whole genome shotgun (WGS) entry which is preliminary data.</text>
</comment>
<evidence type="ECO:0000256" key="6">
    <source>
        <dbReference type="SAM" id="MobiDB-lite"/>
    </source>
</evidence>
<evidence type="ECO:0000313" key="9">
    <source>
        <dbReference type="Proteomes" id="UP001152523"/>
    </source>
</evidence>
<comment type="subcellular location">
    <subcellularLocation>
        <location evidence="1">Nucleus</location>
    </subcellularLocation>
</comment>
<evidence type="ECO:0000256" key="3">
    <source>
        <dbReference type="ARBA" id="ARBA00023125"/>
    </source>
</evidence>
<dbReference type="SUPFAM" id="SSF55455">
    <property type="entry name" value="SRF-like"/>
    <property type="match status" value="1"/>
</dbReference>
<dbReference type="Proteomes" id="UP001152523">
    <property type="component" value="Unassembled WGS sequence"/>
</dbReference>
<keyword evidence="9" id="KW-1185">Reference proteome</keyword>
<dbReference type="InterPro" id="IPR036879">
    <property type="entry name" value="TF_MADSbox_sf"/>
</dbReference>
<reference evidence="8" key="1">
    <citation type="submission" date="2022-07" db="EMBL/GenBank/DDBJ databases">
        <authorList>
            <person name="Macas J."/>
            <person name="Novak P."/>
            <person name="Neumann P."/>
        </authorList>
    </citation>
    <scope>NUCLEOTIDE SEQUENCE</scope>
</reference>
<gene>
    <name evidence="8" type="ORF">CEPIT_LOCUS25084</name>
</gene>
<dbReference type="CDD" id="cd00120">
    <property type="entry name" value="MADS"/>
    <property type="match status" value="1"/>
</dbReference>
<dbReference type="PROSITE" id="PS50066">
    <property type="entry name" value="MADS_BOX_2"/>
    <property type="match status" value="1"/>
</dbReference>
<dbReference type="GO" id="GO:0003677">
    <property type="term" value="F:DNA binding"/>
    <property type="evidence" value="ECO:0007669"/>
    <property type="project" value="UniProtKB-KW"/>
</dbReference>
<protein>
    <recommendedName>
        <fullName evidence="7">MADS-box domain-containing protein</fullName>
    </recommendedName>
</protein>
<dbReference type="GO" id="GO:0046983">
    <property type="term" value="F:protein dimerization activity"/>
    <property type="evidence" value="ECO:0007669"/>
    <property type="project" value="InterPro"/>
</dbReference>
<organism evidence="8 9">
    <name type="scientific">Cuscuta epithymum</name>
    <dbReference type="NCBI Taxonomy" id="186058"/>
    <lineage>
        <taxon>Eukaryota</taxon>
        <taxon>Viridiplantae</taxon>
        <taxon>Streptophyta</taxon>
        <taxon>Embryophyta</taxon>
        <taxon>Tracheophyta</taxon>
        <taxon>Spermatophyta</taxon>
        <taxon>Magnoliopsida</taxon>
        <taxon>eudicotyledons</taxon>
        <taxon>Gunneridae</taxon>
        <taxon>Pentapetalae</taxon>
        <taxon>asterids</taxon>
        <taxon>lamiids</taxon>
        <taxon>Solanales</taxon>
        <taxon>Convolvulaceae</taxon>
        <taxon>Cuscuteae</taxon>
        <taxon>Cuscuta</taxon>
        <taxon>Cuscuta subgen. Cuscuta</taxon>
    </lineage>
</organism>